<feature type="domain" description="Distal tail protein N-terminal" evidence="1">
    <location>
        <begin position="1"/>
        <end position="125"/>
    </location>
</feature>
<reference evidence="2" key="1">
    <citation type="journal article" date="2021" name="Proc. Natl. Acad. Sci. U.S.A.">
        <title>A Catalog of Tens of Thousands of Viruses from Human Metagenomes Reveals Hidden Associations with Chronic Diseases.</title>
        <authorList>
            <person name="Tisza M.J."/>
            <person name="Buck C.B."/>
        </authorList>
    </citation>
    <scope>NUCLEOTIDE SEQUENCE</scope>
    <source>
        <strain evidence="2">CtRRO23</strain>
    </source>
</reference>
<accession>A0A8S5LTA5</accession>
<dbReference type="EMBL" id="BK014730">
    <property type="protein sequence ID" value="DAD73099.1"/>
    <property type="molecule type" value="Genomic_DNA"/>
</dbReference>
<dbReference type="InterPro" id="IPR031899">
    <property type="entry name" value="Dit_N"/>
</dbReference>
<proteinExistence type="predicted"/>
<evidence type="ECO:0000259" key="1">
    <source>
        <dbReference type="Pfam" id="PF16774"/>
    </source>
</evidence>
<dbReference type="Pfam" id="PF16774">
    <property type="entry name" value="Dit_N"/>
    <property type="match status" value="1"/>
</dbReference>
<name>A0A8S5LTA5_9CAUD</name>
<evidence type="ECO:0000313" key="2">
    <source>
        <dbReference type="EMBL" id="DAD73099.1"/>
    </source>
</evidence>
<sequence length="290" mass="33594">MRTVLLRNRINEEIDLSTEDYFATGLSNMGFEVKKEHVGQWGNFRESSESVEISEFQSSVIISVHGFREKELYNSLVQFLSEGPFELEFAFDGETMVRRCSLKSLSKTEIDPKTSLLTDTLELYFTSNWYSVKREKLIQRPNVVKTRGKVFPYKRSYIYTQNLWEKKGVFKFNNNSVYLTNSKERMSPLKIRVIGKCSNPYWEVIQNSQIIATDGYFIDMTETQTLEVSSLFEDTTAILKDIAGVESSVYQQQDYTKTNFVQAPTGEFSIVFHVGGADVEIELYEERDLF</sequence>
<protein>
    <submittedName>
        <fullName evidence="2">Baseplate protein</fullName>
    </submittedName>
</protein>
<organism evidence="2">
    <name type="scientific">Siphoviridae sp. ctRRO23</name>
    <dbReference type="NCBI Taxonomy" id="2826334"/>
    <lineage>
        <taxon>Viruses</taxon>
        <taxon>Duplodnaviria</taxon>
        <taxon>Heunggongvirae</taxon>
        <taxon>Uroviricota</taxon>
        <taxon>Caudoviricetes</taxon>
    </lineage>
</organism>